<dbReference type="AlphaFoldDB" id="A0A9X2YKS2"/>
<reference evidence="1" key="1">
    <citation type="submission" date="2020-07" db="EMBL/GenBank/DDBJ databases">
        <authorList>
            <person name="Pettersson B.M.F."/>
            <person name="Behra P.R.K."/>
            <person name="Ramesh M."/>
            <person name="Das S."/>
            <person name="Dasgupta S."/>
            <person name="Kirsebom L.A."/>
        </authorList>
    </citation>
    <scope>NUCLEOTIDE SEQUENCE</scope>
    <source>
        <strain evidence="1">DSM 44615</strain>
    </source>
</reference>
<accession>A0A9X2YKS2</accession>
<sequence length="179" mass="18985">MAVATAGCAETQAIDMSPAQQDASLRTQLTTPDEVHRWFTTVAGLTCAGDILVFALCTASDTSQWHLKWASAGDGDAALLSSDCATGRVQDGGRAISDGKAWTLRPTRDDQAVAAFGDELYRRGLQEVHASSYCATGRLPHKMQVAPNAVEVAGGCLDVRDAESNDGEWAYVITAKSHK</sequence>
<gene>
    <name evidence="1" type="ORF">H7I41_04860</name>
</gene>
<dbReference type="Proteomes" id="UP001140293">
    <property type="component" value="Unassembled WGS sequence"/>
</dbReference>
<keyword evidence="2" id="KW-1185">Reference proteome</keyword>
<protein>
    <submittedName>
        <fullName evidence="1">Uncharacterized protein</fullName>
    </submittedName>
</protein>
<organism evidence="1 2">
    <name type="scientific">[Mycobacterium] manitobense</name>
    <dbReference type="NCBI Taxonomy" id="190147"/>
    <lineage>
        <taxon>Bacteria</taxon>
        <taxon>Bacillati</taxon>
        <taxon>Actinomycetota</taxon>
        <taxon>Actinomycetes</taxon>
        <taxon>Mycobacteriales</taxon>
        <taxon>Mycobacteriaceae</taxon>
        <taxon>Mycolicibacterium</taxon>
    </lineage>
</organism>
<name>A0A9X2YKS2_9MYCO</name>
<dbReference type="RefSeq" id="WP_264011445.1">
    <property type="nucleotide sequence ID" value="NZ_JACKSJ010000037.1"/>
</dbReference>
<reference evidence="1" key="2">
    <citation type="journal article" date="2022" name="BMC Genomics">
        <title>Comparative genome analysis of mycobacteria focusing on tRNA and non-coding RNA.</title>
        <authorList>
            <person name="Behra P.R.K."/>
            <person name="Pettersson B.M.F."/>
            <person name="Ramesh M."/>
            <person name="Das S."/>
            <person name="Dasgupta S."/>
            <person name="Kirsebom L.A."/>
        </authorList>
    </citation>
    <scope>NUCLEOTIDE SEQUENCE</scope>
    <source>
        <strain evidence="1">DSM 44615</strain>
    </source>
</reference>
<proteinExistence type="predicted"/>
<dbReference type="EMBL" id="JACKSJ010000037">
    <property type="protein sequence ID" value="MCV7169255.1"/>
    <property type="molecule type" value="Genomic_DNA"/>
</dbReference>
<comment type="caution">
    <text evidence="1">The sequence shown here is derived from an EMBL/GenBank/DDBJ whole genome shotgun (WGS) entry which is preliminary data.</text>
</comment>
<evidence type="ECO:0000313" key="2">
    <source>
        <dbReference type="Proteomes" id="UP001140293"/>
    </source>
</evidence>
<evidence type="ECO:0000313" key="1">
    <source>
        <dbReference type="EMBL" id="MCV7169255.1"/>
    </source>
</evidence>